<organism evidence="4 5">
    <name type="scientific">Mycobacterium decipiens</name>
    <dbReference type="NCBI Taxonomy" id="1430326"/>
    <lineage>
        <taxon>Bacteria</taxon>
        <taxon>Bacillati</taxon>
        <taxon>Actinomycetota</taxon>
        <taxon>Actinomycetes</taxon>
        <taxon>Mycobacteriales</taxon>
        <taxon>Mycobacteriaceae</taxon>
        <taxon>Mycobacterium</taxon>
    </lineage>
</organism>
<proteinExistence type="predicted"/>
<comment type="caution">
    <text evidence="4">The sequence shown here is derived from an EMBL/GenBank/DDBJ whole genome shotgun (WGS) entry which is preliminary data.</text>
</comment>
<accession>A0A1X2M150</accession>
<keyword evidence="2" id="KW-0238">DNA-binding</keyword>
<reference evidence="4 5" key="1">
    <citation type="submission" date="2017-04" db="EMBL/GenBank/DDBJ databases">
        <title>The new phylogeny of genus Mycobacterium.</title>
        <authorList>
            <person name="Tortoli E."/>
            <person name="Trovato A."/>
            <person name="Cirillo D.M."/>
        </authorList>
    </citation>
    <scope>NUCLEOTIDE SEQUENCE [LARGE SCALE GENOMIC DNA]</scope>
    <source>
        <strain evidence="4 5">TBL 1200985</strain>
    </source>
</reference>
<keyword evidence="5" id="KW-1185">Reference proteome</keyword>
<sequence length="169" mass="18382">MSVNDGVDGACAEADIMEFVEQMGGYFESSGLTRLAGRLLGWLLVCDPERQSSEELATALAASSGGISTNARMLIQFGFIERLAVAGDRRTFFRLRPNAFAAGERERIRTMADMQNLADVGLKALGDAPPERSRRLREMRDLLAYMEQVVSDALGRYGQQTGNAGVTPS</sequence>
<dbReference type="AlphaFoldDB" id="A0A1X2M150"/>
<name>A0A1X2M150_9MYCO</name>
<dbReference type="Gene3D" id="1.10.10.10">
    <property type="entry name" value="Winged helix-like DNA-binding domain superfamily/Winged helix DNA-binding domain"/>
    <property type="match status" value="1"/>
</dbReference>
<dbReference type="STRING" id="1430326.B8W66_00120"/>
<dbReference type="OrthoDB" id="67158at2"/>
<dbReference type="Proteomes" id="UP000193247">
    <property type="component" value="Unassembled WGS sequence"/>
</dbReference>
<dbReference type="InterPro" id="IPR036390">
    <property type="entry name" value="WH_DNA-bd_sf"/>
</dbReference>
<dbReference type="EMBL" id="NCXP01000001">
    <property type="protein sequence ID" value="OSC42869.1"/>
    <property type="molecule type" value="Genomic_DNA"/>
</dbReference>
<dbReference type="RefSeq" id="WP_085323017.1">
    <property type="nucleotide sequence ID" value="NZ_NCXP01000001.1"/>
</dbReference>
<dbReference type="PANTHER" id="PTHR38465">
    <property type="entry name" value="HTH-TYPE TRANSCRIPTIONAL REGULATOR MJ1563-RELATED"/>
    <property type="match status" value="1"/>
</dbReference>
<dbReference type="InterPro" id="IPR036388">
    <property type="entry name" value="WH-like_DNA-bd_sf"/>
</dbReference>
<evidence type="ECO:0000256" key="2">
    <source>
        <dbReference type="ARBA" id="ARBA00023125"/>
    </source>
</evidence>
<protein>
    <submittedName>
        <fullName evidence="4">Transcriptional regulator</fullName>
    </submittedName>
</protein>
<dbReference type="InterPro" id="IPR052362">
    <property type="entry name" value="HTH-GbsR_regulator"/>
</dbReference>
<evidence type="ECO:0000256" key="1">
    <source>
        <dbReference type="ARBA" id="ARBA00023015"/>
    </source>
</evidence>
<keyword evidence="3" id="KW-0804">Transcription</keyword>
<dbReference type="PANTHER" id="PTHR38465:SF2">
    <property type="entry name" value="HTH-TYPE TRANSCRIPTIONAL REGULATOR MMPR5"/>
    <property type="match status" value="1"/>
</dbReference>
<dbReference type="SUPFAM" id="SSF46785">
    <property type="entry name" value="Winged helix' DNA-binding domain"/>
    <property type="match status" value="1"/>
</dbReference>
<dbReference type="GO" id="GO:0003677">
    <property type="term" value="F:DNA binding"/>
    <property type="evidence" value="ECO:0007669"/>
    <property type="project" value="UniProtKB-KW"/>
</dbReference>
<evidence type="ECO:0000313" key="5">
    <source>
        <dbReference type="Proteomes" id="UP000193247"/>
    </source>
</evidence>
<evidence type="ECO:0000256" key="3">
    <source>
        <dbReference type="ARBA" id="ARBA00023163"/>
    </source>
</evidence>
<keyword evidence="1" id="KW-0805">Transcription regulation</keyword>
<evidence type="ECO:0000313" key="4">
    <source>
        <dbReference type="EMBL" id="OSC42869.1"/>
    </source>
</evidence>
<gene>
    <name evidence="4" type="ORF">B8W66_00120</name>
</gene>
<dbReference type="Gene3D" id="1.10.287.160">
    <property type="entry name" value="HR1 repeat"/>
    <property type="match status" value="1"/>
</dbReference>